<dbReference type="RefSeq" id="WP_012110259.1">
    <property type="nucleotide sequence ID" value="NC_009719.1"/>
</dbReference>
<dbReference type="GO" id="GO:0015979">
    <property type="term" value="P:photosynthesis"/>
    <property type="evidence" value="ECO:0007669"/>
    <property type="project" value="UniProtKB-KW"/>
</dbReference>
<feature type="signal peptide" evidence="3">
    <location>
        <begin position="1"/>
        <end position="39"/>
    </location>
</feature>
<keyword evidence="2" id="KW-0604">Photosystem II</keyword>
<feature type="chain" id="PRO_5002710530" evidence="3">
    <location>
        <begin position="40"/>
        <end position="359"/>
    </location>
</feature>
<dbReference type="InterPro" id="IPR015943">
    <property type="entry name" value="WD40/YVTN_repeat-like_dom_sf"/>
</dbReference>
<dbReference type="PANTHER" id="PTHR47199:SF2">
    <property type="entry name" value="PHOTOSYSTEM II STABILITY_ASSEMBLY FACTOR HCF136, CHLOROPLASTIC"/>
    <property type="match status" value="1"/>
</dbReference>
<dbReference type="GO" id="GO:0009523">
    <property type="term" value="C:photosystem II"/>
    <property type="evidence" value="ECO:0007669"/>
    <property type="project" value="UniProtKB-KW"/>
</dbReference>
<name>A7HSV1_PARL1</name>
<dbReference type="EMBL" id="CP000774">
    <property type="protein sequence ID" value="ABS62984.1"/>
    <property type="molecule type" value="Genomic_DNA"/>
</dbReference>
<evidence type="ECO:0000313" key="5">
    <source>
        <dbReference type="EMBL" id="ABS62984.1"/>
    </source>
</evidence>
<evidence type="ECO:0000259" key="4">
    <source>
        <dbReference type="Pfam" id="PF14870"/>
    </source>
</evidence>
<dbReference type="eggNOG" id="COG4447">
    <property type="taxonomic scope" value="Bacteria"/>
</dbReference>
<organism evidence="5 6">
    <name type="scientific">Parvibaculum lavamentivorans (strain DS-1 / DSM 13023 / NCIMB 13966)</name>
    <dbReference type="NCBI Taxonomy" id="402881"/>
    <lineage>
        <taxon>Bacteria</taxon>
        <taxon>Pseudomonadati</taxon>
        <taxon>Pseudomonadota</taxon>
        <taxon>Alphaproteobacteria</taxon>
        <taxon>Hyphomicrobiales</taxon>
        <taxon>Parvibaculaceae</taxon>
        <taxon>Parvibaculum</taxon>
    </lineage>
</organism>
<evidence type="ECO:0000256" key="3">
    <source>
        <dbReference type="SAM" id="SignalP"/>
    </source>
</evidence>
<evidence type="ECO:0000313" key="6">
    <source>
        <dbReference type="Proteomes" id="UP000006377"/>
    </source>
</evidence>
<dbReference type="InterPro" id="IPR036278">
    <property type="entry name" value="Sialidase_sf"/>
</dbReference>
<dbReference type="Proteomes" id="UP000006377">
    <property type="component" value="Chromosome"/>
</dbReference>
<proteinExistence type="predicted"/>
<evidence type="ECO:0000256" key="1">
    <source>
        <dbReference type="ARBA" id="ARBA00022531"/>
    </source>
</evidence>
<gene>
    <name evidence="5" type="ordered locus">Plav_1364</name>
</gene>
<dbReference type="SUPFAM" id="SSF50939">
    <property type="entry name" value="Sialidases"/>
    <property type="match status" value="1"/>
</dbReference>
<dbReference type="CDD" id="cd15482">
    <property type="entry name" value="Sialidase_non-viral"/>
    <property type="match status" value="1"/>
</dbReference>
<protein>
    <submittedName>
        <fullName evidence="5">BNR/Asp-box repeat protein</fullName>
    </submittedName>
</protein>
<accession>A7HSV1</accession>
<keyword evidence="3" id="KW-0732">Signal</keyword>
<keyword evidence="6" id="KW-1185">Reference proteome</keyword>
<dbReference type="Gene3D" id="2.130.10.10">
    <property type="entry name" value="YVTN repeat-like/Quinoprotein amine dehydrogenase"/>
    <property type="match status" value="2"/>
</dbReference>
<dbReference type="STRING" id="402881.Plav_1364"/>
<sequence length="359" mass="38275">MSSSFSKIVSSGTPRLRAAFIACAVALAFGTAGLMPAAAQEDAAASETEYAVPSSLAAESLLLDATYAGERLVAVGEFGHVVLSEDRGATWHQAEKVPTQATLTGVTFINEKLGFAVGHDATVIRTTDGGENWDLVYNDTESEMAFMAVYFEDENRGFALGAFSFIVETNDGGETWEERTLGEGLLDDYHLNKLFADKDGDLFIAAEFGVVYHSTDQGRTFNRIQTQYEGSFWGGFGMNDGSVMVFGMRGNAFRSNDKGQTWQKVDTGTDKSIAGGVQLGSGKVVLAGLQGYVGYSDNNGQSFVEVTRADRLGYAAVADGPEGQIVVFGEPGAKLMPDDMEKAREAVGAKITVQVDSDS</sequence>
<dbReference type="InterPro" id="IPR028203">
    <property type="entry name" value="PSII_CF48-like_dom"/>
</dbReference>
<dbReference type="PANTHER" id="PTHR47199">
    <property type="entry name" value="PHOTOSYSTEM II STABILITY/ASSEMBLY FACTOR HCF136, CHLOROPLASTIC"/>
    <property type="match status" value="1"/>
</dbReference>
<dbReference type="HOGENOM" id="CLU_063224_1_0_5"/>
<dbReference type="OrthoDB" id="9764804at2"/>
<dbReference type="Pfam" id="PF14870">
    <property type="entry name" value="PSII_BNR"/>
    <property type="match status" value="1"/>
</dbReference>
<evidence type="ECO:0000256" key="2">
    <source>
        <dbReference type="ARBA" id="ARBA00023276"/>
    </source>
</evidence>
<keyword evidence="1" id="KW-0602">Photosynthesis</keyword>
<dbReference type="KEGG" id="pla:Plav_1364"/>
<reference evidence="5 6" key="1">
    <citation type="journal article" date="2011" name="Stand. Genomic Sci.">
        <title>Complete genome sequence of Parvibaculum lavamentivorans type strain (DS-1(T)).</title>
        <authorList>
            <person name="Schleheck D."/>
            <person name="Weiss M."/>
            <person name="Pitluck S."/>
            <person name="Bruce D."/>
            <person name="Land M.L."/>
            <person name="Han S."/>
            <person name="Saunders E."/>
            <person name="Tapia R."/>
            <person name="Detter C."/>
            <person name="Brettin T."/>
            <person name="Han J."/>
            <person name="Woyke T."/>
            <person name="Goodwin L."/>
            <person name="Pennacchio L."/>
            <person name="Nolan M."/>
            <person name="Cook A.M."/>
            <person name="Kjelleberg S."/>
            <person name="Thomas T."/>
        </authorList>
    </citation>
    <scope>NUCLEOTIDE SEQUENCE [LARGE SCALE GENOMIC DNA]</scope>
    <source>
        <strain evidence="6">DS-1 / DSM 13023 / NCIMB 13966</strain>
    </source>
</reference>
<dbReference type="AlphaFoldDB" id="A7HSV1"/>
<feature type="domain" description="Photosynthesis system II assembly factor Ycf48/Hcf136-like" evidence="4">
    <location>
        <begin position="133"/>
        <end position="263"/>
    </location>
</feature>